<proteinExistence type="predicted"/>
<dbReference type="AlphaFoldDB" id="A0A853P843"/>
<evidence type="ECO:0008006" key="3">
    <source>
        <dbReference type="Google" id="ProtNLM"/>
    </source>
</evidence>
<evidence type="ECO:0000313" key="1">
    <source>
        <dbReference type="EMBL" id="OCM71698.1"/>
    </source>
</evidence>
<organism evidence="1 2">
    <name type="scientific">Streptococcus agalactiae</name>
    <dbReference type="NCBI Taxonomy" id="1311"/>
    <lineage>
        <taxon>Bacteria</taxon>
        <taxon>Bacillati</taxon>
        <taxon>Bacillota</taxon>
        <taxon>Bacilli</taxon>
        <taxon>Lactobacillales</taxon>
        <taxon>Streptococcaceae</taxon>
        <taxon>Streptococcus</taxon>
    </lineage>
</organism>
<reference evidence="1 2" key="1">
    <citation type="journal article" date="2016" name="Sci. Rep.">
        <title>Serotype IV Streptococcus agalactiae ST-452 has arisen from large genomic recombination events between CC23 and the hypervirulent CC17 lineages.</title>
        <authorList>
            <person name="Campisi E."/>
            <person name="Rinaudo C.D."/>
            <person name="Donati C."/>
            <person name="Barucco M."/>
            <person name="Torricelli G."/>
            <person name="Edwards M.S."/>
            <person name="Baker C.J."/>
            <person name="Margarit I."/>
            <person name="Rosini R."/>
        </authorList>
    </citation>
    <scope>NUCLEOTIDE SEQUENCE [LARGE SCALE GENOMIC DNA]</scope>
    <source>
        <strain evidence="1 2">CZ-PW-140</strain>
    </source>
</reference>
<gene>
    <name evidence="1" type="ORF">AX245_08890</name>
</gene>
<dbReference type="InterPro" id="IPR056220">
    <property type="entry name" value="Paratox-like"/>
</dbReference>
<dbReference type="CDD" id="cd19959">
    <property type="entry name" value="paratox"/>
    <property type="match status" value="1"/>
</dbReference>
<dbReference type="RefSeq" id="WP_001000314.1">
    <property type="nucleotide sequence ID" value="NZ_CP007631.1"/>
</dbReference>
<dbReference type="Pfam" id="PF24313">
    <property type="entry name" value="Paratox"/>
    <property type="match status" value="1"/>
</dbReference>
<dbReference type="KEGG" id="sage:EN72_10530"/>
<comment type="caution">
    <text evidence="1">The sequence shown here is derived from an EMBL/GenBank/DDBJ whole genome shotgun (WGS) entry which is preliminary data.</text>
</comment>
<dbReference type="EMBL" id="MAWT01000016">
    <property type="protein sequence ID" value="OCM71698.1"/>
    <property type="molecule type" value="Genomic_DNA"/>
</dbReference>
<name>A0A853P843_STRAG</name>
<protein>
    <recommendedName>
        <fullName evidence="3">Paratox</fullName>
    </recommendedName>
</protein>
<accession>A0A853P843</accession>
<dbReference type="Proteomes" id="UP000093122">
    <property type="component" value="Unassembled WGS sequence"/>
</dbReference>
<evidence type="ECO:0000313" key="2">
    <source>
        <dbReference type="Proteomes" id="UP000093122"/>
    </source>
</evidence>
<sequence>MNDTLYTFEEAISKQFFTSEVILVSRRNGKIVDYILDGEVITQNDRISYEHIDNIMKEIKNY</sequence>